<feature type="region of interest" description="Disordered" evidence="1">
    <location>
        <begin position="25"/>
        <end position="53"/>
    </location>
</feature>
<dbReference type="OrthoDB" id="1988587at2"/>
<dbReference type="Gene3D" id="3.40.190.10">
    <property type="entry name" value="Periplasmic binding protein-like II"/>
    <property type="match status" value="1"/>
</dbReference>
<feature type="chain" id="PRO_5038924815" evidence="2">
    <location>
        <begin position="22"/>
        <end position="553"/>
    </location>
</feature>
<evidence type="ECO:0000256" key="1">
    <source>
        <dbReference type="SAM" id="MobiDB-lite"/>
    </source>
</evidence>
<name>A0A1I5SCB2_9FIRM</name>
<gene>
    <name evidence="4" type="ORF">SAMN04487928_10610</name>
</gene>
<organism evidence="4 5">
    <name type="scientific">Butyrivibrio proteoclasticus</name>
    <dbReference type="NCBI Taxonomy" id="43305"/>
    <lineage>
        <taxon>Bacteria</taxon>
        <taxon>Bacillati</taxon>
        <taxon>Bacillota</taxon>
        <taxon>Clostridia</taxon>
        <taxon>Lachnospirales</taxon>
        <taxon>Lachnospiraceae</taxon>
        <taxon>Butyrivibrio</taxon>
    </lineage>
</organism>
<keyword evidence="5" id="KW-1185">Reference proteome</keyword>
<dbReference type="EMBL" id="FOXO01000006">
    <property type="protein sequence ID" value="SFP68394.1"/>
    <property type="molecule type" value="Genomic_DNA"/>
</dbReference>
<dbReference type="Pfam" id="PF12010">
    <property type="entry name" value="DUF3502"/>
    <property type="match status" value="1"/>
</dbReference>
<accession>A0A1I5SCB2</accession>
<reference evidence="5" key="1">
    <citation type="submission" date="2016-10" db="EMBL/GenBank/DDBJ databases">
        <authorList>
            <person name="Varghese N."/>
            <person name="Submissions S."/>
        </authorList>
    </citation>
    <scope>NUCLEOTIDE SEQUENCE [LARGE SCALE GENOMIC DNA]</scope>
    <source>
        <strain evidence="5">P18</strain>
    </source>
</reference>
<protein>
    <submittedName>
        <fullName evidence="4">Putative aldouronate transport system substrate-binding protein</fullName>
    </submittedName>
</protein>
<dbReference type="SUPFAM" id="SSF53850">
    <property type="entry name" value="Periplasmic binding protein-like II"/>
    <property type="match status" value="1"/>
</dbReference>
<feature type="signal peptide" evidence="2">
    <location>
        <begin position="1"/>
        <end position="21"/>
    </location>
</feature>
<evidence type="ECO:0000313" key="4">
    <source>
        <dbReference type="EMBL" id="SFP68394.1"/>
    </source>
</evidence>
<dbReference type="AlphaFoldDB" id="A0A1I5SCB2"/>
<dbReference type="RefSeq" id="WP_074885326.1">
    <property type="nucleotide sequence ID" value="NZ_FOXO01000006.1"/>
</dbReference>
<dbReference type="PROSITE" id="PS51257">
    <property type="entry name" value="PROKAR_LIPOPROTEIN"/>
    <property type="match status" value="1"/>
</dbReference>
<keyword evidence="2" id="KW-0732">Signal</keyword>
<feature type="domain" description="DUF3502" evidence="3">
    <location>
        <begin position="482"/>
        <end position="551"/>
    </location>
</feature>
<proteinExistence type="predicted"/>
<evidence type="ECO:0000256" key="2">
    <source>
        <dbReference type="SAM" id="SignalP"/>
    </source>
</evidence>
<sequence>MKKKVLSIILSVAMTAGVLTACGESASTTSTDTTTQSAGSAEQTQTSAEAPAAESTDLLAGLPAAIGEGTVTATPEMYSGIDLSKPYTVQMYLIGDTPNDWDEVLGLINDYLKPFNTDLNVTFLSWSDYSTMYSLVLQGGDADLIFTAPWCYMYTEAAKGSFYTLDSDFIAKCMPLTNKYQAAESWDETTLSGKTIAVPSNTAQPMGKIVAIRQDIADKYGISELKSWDDYKNFSLTVAEKETPETGVYALAAAGDNNELWDVYREQYDTFLALDSDFFDMIYEYKEGSLPTKDDIKLVYEYEPFRQYAKDMKEMADAGCWSRSALTNTVTDDDAFGALQGASIAWNASVFTYIRQAEQTDGVVGAAYDITKPHLVGCEAYSNNDMAITASSKNPERAAMVLDIMKMDTYVNRLILLGEEGKHYTINENNEYTKVDGATENYPPMTVSASWAIKNGELSEAGGDPREKEVSDSWEERVVSNPTITFVFDDTNVSNEKAAVNTVLNSYVPMLELGLVDDVDATLDKMIKECYDSGLQTVLDEFYSQYEAWLATR</sequence>
<dbReference type="InterPro" id="IPR022627">
    <property type="entry name" value="DUF3502"/>
</dbReference>
<feature type="compositionally biased region" description="Low complexity" evidence="1">
    <location>
        <begin position="25"/>
        <end position="41"/>
    </location>
</feature>
<evidence type="ECO:0000259" key="3">
    <source>
        <dbReference type="Pfam" id="PF12010"/>
    </source>
</evidence>
<dbReference type="Proteomes" id="UP000182624">
    <property type="component" value="Unassembled WGS sequence"/>
</dbReference>
<evidence type="ECO:0000313" key="5">
    <source>
        <dbReference type="Proteomes" id="UP000182624"/>
    </source>
</evidence>